<dbReference type="PANTHER" id="PTHR30246">
    <property type="entry name" value="2-KETO-3-DEOXY-6-PHOSPHOGLUCONATE ALDOLASE"/>
    <property type="match status" value="1"/>
</dbReference>
<dbReference type="KEGG" id="yma:DA391_02425"/>
<dbReference type="RefSeq" id="WP_019212496.1">
    <property type="nucleotide sequence ID" value="NZ_CABHYD010000035.1"/>
</dbReference>
<protein>
    <submittedName>
        <fullName evidence="6">2-dehydro-3-deoxyphosphogluconate aldolase</fullName>
    </submittedName>
    <submittedName>
        <fullName evidence="7">Bifunctional 4-hydroxy-2-oxoglutarate aldolase/2-dehydro-3-deoxy-phosphogluconate aldolase</fullName>
    </submittedName>
</protein>
<dbReference type="Pfam" id="PF01081">
    <property type="entry name" value="Aldolase"/>
    <property type="match status" value="1"/>
</dbReference>
<keyword evidence="8" id="KW-1185">Reference proteome</keyword>
<comment type="similarity">
    <text evidence="2">Belongs to the KHG/KDPG aldolase family.</text>
</comment>
<dbReference type="Proteomes" id="UP000698240">
    <property type="component" value="Unassembled WGS sequence"/>
</dbReference>
<dbReference type="AlphaFoldDB" id="A0A0T9R9H2"/>
<comment type="subunit">
    <text evidence="3">Homotrimer.</text>
</comment>
<evidence type="ECO:0000313" key="9">
    <source>
        <dbReference type="Proteomes" id="UP000698240"/>
    </source>
</evidence>
<organism evidence="7 9">
    <name type="scientific">Yersinia massiliensis</name>
    <dbReference type="NCBI Taxonomy" id="419257"/>
    <lineage>
        <taxon>Bacteria</taxon>
        <taxon>Pseudomonadati</taxon>
        <taxon>Pseudomonadota</taxon>
        <taxon>Gammaproteobacteria</taxon>
        <taxon>Enterobacterales</taxon>
        <taxon>Yersiniaceae</taxon>
        <taxon>Yersinia</taxon>
    </lineage>
</organism>
<dbReference type="Gene3D" id="3.20.20.70">
    <property type="entry name" value="Aldolase class I"/>
    <property type="match status" value="1"/>
</dbReference>
<reference evidence="7" key="2">
    <citation type="submission" date="2020-03" db="EMBL/GenBank/DDBJ databases">
        <authorList>
            <person name="Kislichkina A."/>
            <person name="Dentovskaya S."/>
            <person name="Shaikhutdinov R."/>
            <person name="Ivanov S."/>
            <person name="Sizova A."/>
            <person name="Solomentsev V."/>
            <person name="Bogun A."/>
        </authorList>
    </citation>
    <scope>NUCLEOTIDE SEQUENCE</scope>
    <source>
        <strain evidence="7">SCPM-O-B-8025</strain>
    </source>
</reference>
<proteinExistence type="inferred from homology"/>
<dbReference type="EMBL" id="JAASAN010000005">
    <property type="protein sequence ID" value="NIL27712.1"/>
    <property type="molecule type" value="Genomic_DNA"/>
</dbReference>
<dbReference type="CDD" id="cd00452">
    <property type="entry name" value="KDPG_aldolase"/>
    <property type="match status" value="1"/>
</dbReference>
<dbReference type="PANTHER" id="PTHR30246:SF1">
    <property type="entry name" value="2-DEHYDRO-3-DEOXY-6-PHOSPHOGALACTONATE ALDOLASE-RELATED"/>
    <property type="match status" value="1"/>
</dbReference>
<keyword evidence="4" id="KW-0456">Lyase</keyword>
<dbReference type="NCBIfam" id="TIGR01182">
    <property type="entry name" value="eda"/>
    <property type="match status" value="1"/>
</dbReference>
<dbReference type="InterPro" id="IPR031338">
    <property type="entry name" value="KDPG/KHG_AS_2"/>
</dbReference>
<evidence type="ECO:0000313" key="6">
    <source>
        <dbReference type="EMBL" id="AVX36619.1"/>
    </source>
</evidence>
<dbReference type="GO" id="GO:0016829">
    <property type="term" value="F:lyase activity"/>
    <property type="evidence" value="ECO:0007669"/>
    <property type="project" value="UniProtKB-KW"/>
</dbReference>
<evidence type="ECO:0000313" key="7">
    <source>
        <dbReference type="EMBL" id="NIL27712.1"/>
    </source>
</evidence>
<evidence type="ECO:0000256" key="5">
    <source>
        <dbReference type="ARBA" id="ARBA00023277"/>
    </source>
</evidence>
<dbReference type="InterPro" id="IPR013785">
    <property type="entry name" value="Aldolase_TIM"/>
</dbReference>
<dbReference type="InterPro" id="IPR000887">
    <property type="entry name" value="Aldlse_KDPG_KHG"/>
</dbReference>
<sequence>MIKQKVIQAIEDTGIIAIARHITPEQVLPLAQALYDGGIRVIEVTCNTSGFLPCIEMLSAEFGDKMYVGAGTVLNPIMAQLVINAGANFVLAPDFNPEVVKIVHEHQRLMIPAVVTPSEMLQACRMGIDLLKLFPANALGVNYLKEIRGPLDNLDLIAVGGITLANTADFAKAGAFAVGVGSELINKQMIADGNWQGLTELADNFVTTFRQGKCR</sequence>
<dbReference type="OrthoDB" id="8590323at2"/>
<reference evidence="8" key="1">
    <citation type="journal article" date="2018" name="Genome Announc.">
        <title>First complete genome sequence of Yersinia massiliensis.</title>
        <authorList>
            <person name="Thomas M.C."/>
            <person name="Arling V."/>
            <person name="Goji N."/>
            <person name="Janzen T.W."/>
            <person name="Duceppe M.-O."/>
            <person name="Mathews A."/>
            <person name="Carrillo C."/>
            <person name="Amoako K."/>
        </authorList>
    </citation>
    <scope>NUCLEOTIDE SEQUENCE [LARGE SCALE GENOMIC DNA]</scope>
    <source>
        <strain evidence="8">GTA</strain>
    </source>
</reference>
<dbReference type="SUPFAM" id="SSF51569">
    <property type="entry name" value="Aldolase"/>
    <property type="match status" value="1"/>
</dbReference>
<keyword evidence="5" id="KW-0119">Carbohydrate metabolism</keyword>
<dbReference type="eggNOG" id="COG0800">
    <property type="taxonomic scope" value="Bacteria"/>
</dbReference>
<accession>A0A0T9R9H2</accession>
<evidence type="ECO:0000256" key="4">
    <source>
        <dbReference type="ARBA" id="ARBA00023239"/>
    </source>
</evidence>
<dbReference type="GeneID" id="61817140"/>
<evidence type="ECO:0000256" key="2">
    <source>
        <dbReference type="ARBA" id="ARBA00006906"/>
    </source>
</evidence>
<evidence type="ECO:0000256" key="1">
    <source>
        <dbReference type="ARBA" id="ARBA00004761"/>
    </source>
</evidence>
<dbReference type="EMBL" id="CP028487">
    <property type="protein sequence ID" value="AVX36619.1"/>
    <property type="molecule type" value="Genomic_DNA"/>
</dbReference>
<gene>
    <name evidence="6" type="ORF">DA391_02425</name>
    <name evidence="7" type="ORF">HB980_14305</name>
</gene>
<dbReference type="PROSITE" id="PS00160">
    <property type="entry name" value="ALDOLASE_KDPG_KHG_2"/>
    <property type="match status" value="1"/>
</dbReference>
<name>A0A0T9R9H2_9GAMM</name>
<dbReference type="Proteomes" id="UP000240908">
    <property type="component" value="Chromosome"/>
</dbReference>
<evidence type="ECO:0000313" key="8">
    <source>
        <dbReference type="Proteomes" id="UP000240908"/>
    </source>
</evidence>
<comment type="pathway">
    <text evidence="1">Carbohydrate acid metabolism.</text>
</comment>
<evidence type="ECO:0000256" key="3">
    <source>
        <dbReference type="ARBA" id="ARBA00011233"/>
    </source>
</evidence>